<comment type="caution">
    <text evidence="2">The sequence shown here is derived from an EMBL/GenBank/DDBJ whole genome shotgun (WGS) entry which is preliminary data.</text>
</comment>
<evidence type="ECO:0000259" key="1">
    <source>
        <dbReference type="SMART" id="SM00429"/>
    </source>
</evidence>
<accession>A0ABX0SA02</accession>
<dbReference type="PANTHER" id="PTHR22625">
    <property type="entry name" value="PLEXIN"/>
    <property type="match status" value="1"/>
</dbReference>
<dbReference type="InterPro" id="IPR013783">
    <property type="entry name" value="Ig-like_fold"/>
</dbReference>
<dbReference type="Gene3D" id="2.60.40.10">
    <property type="entry name" value="Immunoglobulins"/>
    <property type="match status" value="2"/>
</dbReference>
<proteinExistence type="predicted"/>
<dbReference type="SMART" id="SM00429">
    <property type="entry name" value="IPT"/>
    <property type="match status" value="1"/>
</dbReference>
<evidence type="ECO:0000313" key="3">
    <source>
        <dbReference type="Proteomes" id="UP001165941"/>
    </source>
</evidence>
<dbReference type="PANTHER" id="PTHR22625:SF7">
    <property type="entry name" value="PLEXIN-D1"/>
    <property type="match status" value="1"/>
</dbReference>
<dbReference type="InterPro" id="IPR002909">
    <property type="entry name" value="IPT_dom"/>
</dbReference>
<organism evidence="2 3">
    <name type="scientific">Pontoporia blainvillei</name>
    <name type="common">Franciscana</name>
    <name type="synonym">Delphinus blainvillei</name>
    <dbReference type="NCBI Taxonomy" id="48723"/>
    <lineage>
        <taxon>Eukaryota</taxon>
        <taxon>Metazoa</taxon>
        <taxon>Chordata</taxon>
        <taxon>Craniata</taxon>
        <taxon>Vertebrata</taxon>
        <taxon>Euteleostomi</taxon>
        <taxon>Mammalia</taxon>
        <taxon>Eutheria</taxon>
        <taxon>Laurasiatheria</taxon>
        <taxon>Artiodactyla</taxon>
        <taxon>Whippomorpha</taxon>
        <taxon>Cetacea</taxon>
        <taxon>Odontoceti</taxon>
        <taxon>Pontoporiidae</taxon>
        <taxon>Pontoporia</taxon>
    </lineage>
</organism>
<dbReference type="CDD" id="cd01180">
    <property type="entry name" value="IPT_plexin_repeat1"/>
    <property type="match status" value="1"/>
</dbReference>
<evidence type="ECO:0000313" key="2">
    <source>
        <dbReference type="EMBL" id="NIG61937.1"/>
    </source>
</evidence>
<gene>
    <name evidence="2" type="ORF">BU61_11351</name>
</gene>
<protein>
    <submittedName>
        <fullName evidence="2">Plexin-D1</fullName>
    </submittedName>
</protein>
<dbReference type="Proteomes" id="UP001165941">
    <property type="component" value="Unassembled WGS sequence"/>
</dbReference>
<dbReference type="SUPFAM" id="SSF81296">
    <property type="entry name" value="E set domains"/>
    <property type="match status" value="2"/>
</dbReference>
<dbReference type="EMBL" id="PGGH01394674">
    <property type="protein sequence ID" value="NIG61937.1"/>
    <property type="molecule type" value="Genomic_DNA"/>
</dbReference>
<reference evidence="2" key="1">
    <citation type="submission" date="2018-05" db="EMBL/GenBank/DDBJ databases">
        <authorList>
            <person name="Pedro S.L.S."/>
            <person name="Freitas R.C."/>
            <person name="Barreto A.S."/>
            <person name="Lima A.O.S."/>
        </authorList>
    </citation>
    <scope>NUCLEOTIDE SEQUENCE</scope>
    <source>
        <strain evidence="2">BP203</strain>
        <tissue evidence="2">Muscle</tissue>
    </source>
</reference>
<dbReference type="InterPro" id="IPR014756">
    <property type="entry name" value="Ig_E-set"/>
</dbReference>
<feature type="domain" description="IPT/TIG" evidence="1">
    <location>
        <begin position="126"/>
        <end position="215"/>
    </location>
</feature>
<keyword evidence="3" id="KW-1185">Reference proteome</keyword>
<sequence length="262" mass="28414">MEPLTHTQMFIAEWMDDQGAALECSFGQEEIFEAVWVNESAVCCNQVVLHTTQKSQVFPLSLQLKGRPARFLDSPDHMAVEVYNCAMGSPDCSQCLGREDLGHLCLWSDGCRLRGTLQPLPDTCPAPEIRAIEPLSGPLDGGTLLTIRGRNLGRRLSDVVRGVWIGSVACEPLADRYTVSEEIVCATGPAPGAFSDVVTVNASKEGRSRERFSYVLPLVHSLEPAVGPKAGGTRITIHGSDLHVGSELQVLVNDTEPCMELV</sequence>
<dbReference type="InterPro" id="IPR031148">
    <property type="entry name" value="Plexin"/>
</dbReference>
<name>A0ABX0SA02_PONBL</name>
<dbReference type="Pfam" id="PF01833">
    <property type="entry name" value="TIG"/>
    <property type="match status" value="2"/>
</dbReference>